<dbReference type="GO" id="GO:0005524">
    <property type="term" value="F:ATP binding"/>
    <property type="evidence" value="ECO:0007669"/>
    <property type="project" value="UniProtKB-KW"/>
</dbReference>
<reference evidence="7 8" key="1">
    <citation type="submission" date="2020-08" db="EMBL/GenBank/DDBJ databases">
        <title>Sequencing the genomes of 1000 actinobacteria strains.</title>
        <authorList>
            <person name="Klenk H.-P."/>
        </authorList>
    </citation>
    <scope>NUCLEOTIDE SEQUENCE [LARGE SCALE GENOMIC DNA]</scope>
    <source>
        <strain evidence="7 8">DSM 44551</strain>
    </source>
</reference>
<dbReference type="Gene3D" id="3.30.1490.330">
    <property type="match status" value="1"/>
</dbReference>
<dbReference type="GO" id="GO:0016874">
    <property type="term" value="F:ligase activity"/>
    <property type="evidence" value="ECO:0007669"/>
    <property type="project" value="UniProtKB-KW"/>
</dbReference>
<dbReference type="AlphaFoldDB" id="A0A7W8QMJ2"/>
<keyword evidence="2" id="KW-0479">Metal-binding</keyword>
<evidence type="ECO:0000259" key="6">
    <source>
        <dbReference type="Pfam" id="PF03738"/>
    </source>
</evidence>
<keyword evidence="4" id="KW-0067">ATP-binding</keyword>
<dbReference type="GO" id="GO:0046872">
    <property type="term" value="F:metal ion binding"/>
    <property type="evidence" value="ECO:0007669"/>
    <property type="project" value="UniProtKB-KW"/>
</dbReference>
<feature type="domain" description="Glutathionylspermidine synthase pre-ATP-grasp-like" evidence="6">
    <location>
        <begin position="13"/>
        <end position="386"/>
    </location>
</feature>
<evidence type="ECO:0000256" key="1">
    <source>
        <dbReference type="ARBA" id="ARBA00022598"/>
    </source>
</evidence>
<dbReference type="InterPro" id="IPR005494">
    <property type="entry name" value="GSPS_pre-ATP-grasp-like_dom"/>
</dbReference>
<accession>A0A7W8QMJ2</accession>
<evidence type="ECO:0000313" key="8">
    <source>
        <dbReference type="Proteomes" id="UP000572635"/>
    </source>
</evidence>
<name>A0A7W8QMJ2_9ACTN</name>
<dbReference type="EMBL" id="JACHDB010000001">
    <property type="protein sequence ID" value="MBB5433024.1"/>
    <property type="molecule type" value="Genomic_DNA"/>
</dbReference>
<evidence type="ECO:0000256" key="4">
    <source>
        <dbReference type="ARBA" id="ARBA00022840"/>
    </source>
</evidence>
<evidence type="ECO:0000256" key="3">
    <source>
        <dbReference type="ARBA" id="ARBA00022741"/>
    </source>
</evidence>
<dbReference type="SUPFAM" id="SSF56059">
    <property type="entry name" value="Glutathione synthetase ATP-binding domain-like"/>
    <property type="match status" value="1"/>
</dbReference>
<keyword evidence="3" id="KW-0547">Nucleotide-binding</keyword>
<dbReference type="Pfam" id="PF03738">
    <property type="entry name" value="GSP_synth"/>
    <property type="match status" value="1"/>
</dbReference>
<dbReference type="InterPro" id="IPR016185">
    <property type="entry name" value="PreATP-grasp_dom_sf"/>
</dbReference>
<dbReference type="RefSeq" id="WP_184392498.1">
    <property type="nucleotide sequence ID" value="NZ_BAAAJD010000084.1"/>
</dbReference>
<protein>
    <submittedName>
        <fullName evidence="7">Glutathionylspermidine synthase</fullName>
    </submittedName>
</protein>
<comment type="caution">
    <text evidence="7">The sequence shown here is derived from an EMBL/GenBank/DDBJ whole genome shotgun (WGS) entry which is preliminary data.</text>
</comment>
<evidence type="ECO:0000256" key="5">
    <source>
        <dbReference type="ARBA" id="ARBA00022842"/>
    </source>
</evidence>
<proteinExistence type="predicted"/>
<evidence type="ECO:0000313" key="7">
    <source>
        <dbReference type="EMBL" id="MBB5433024.1"/>
    </source>
</evidence>
<evidence type="ECO:0000256" key="2">
    <source>
        <dbReference type="ARBA" id="ARBA00022723"/>
    </source>
</evidence>
<keyword evidence="8" id="KW-1185">Reference proteome</keyword>
<dbReference type="SUPFAM" id="SSF52440">
    <property type="entry name" value="PreATP-grasp domain"/>
    <property type="match status" value="1"/>
</dbReference>
<keyword evidence="5" id="KW-0460">Magnesium</keyword>
<sequence>MIRSSGNPVRPGWPDIVERQGLGFHVSVHPEHLTRPYWDESVHYEFTMAEVLALEETVEELHRMCLAAVEHVVAEERYADFGIPEWAAPFIRGSWKRADPYLYGRFDLHYDGSGPARMLEYNADTPTCLVEAAVAQWHWMQDVHPGLDQWNSVHERLVDRWAEIGPRLGGGLVHFAWTNEDETGEEALTTAYIQETAAQAGLPVREVALEDIGWDQRRQAFVDLQEAPLGAAFKLYPWEWLVKDRFGPLVLQNLDRVPWVEPIWKMVLSNKALLAVLWELYPGHPNLLPAYLGDPGPLDSYIAKPLLGREGASMSIVTPGGELERRPGGYGAEGYVYQEFLALPEFEGQRPVLGTWVVGDGSAGLGIRETSNLITDDTSSFVPHVIRG</sequence>
<keyword evidence="1" id="KW-0436">Ligase</keyword>
<organism evidence="7 8">
    <name type="scientific">Nocardiopsis composta</name>
    <dbReference type="NCBI Taxonomy" id="157465"/>
    <lineage>
        <taxon>Bacteria</taxon>
        <taxon>Bacillati</taxon>
        <taxon>Actinomycetota</taxon>
        <taxon>Actinomycetes</taxon>
        <taxon>Streptosporangiales</taxon>
        <taxon>Nocardiopsidaceae</taxon>
        <taxon>Nocardiopsis</taxon>
    </lineage>
</organism>
<gene>
    <name evidence="7" type="ORF">HDA36_003108</name>
</gene>
<dbReference type="Proteomes" id="UP000572635">
    <property type="component" value="Unassembled WGS sequence"/>
</dbReference>